<sequence length="309" mass="33465">MTDYDGQSGFNGNNVTGTKLDTVVVWTGTALPVGVANKVPQYGKFLLLDSLSTPTTATWYIQTSATLSSPNFVVIPLVPEAHFDTDQIKAYYKFNEQSGNIVNVARLIGSTDSLEAEDLTVSGATYSVAGKIGTCLSFDGVNDYAKGQTALNWKFLNDANDWSFSLWFKNSTPEWANDNVILSSCDASATNGIIFDVRDTGDIRCIITKATVGVGGTWNTNFSDSNWKHYIVTYDNTAHELELWCDGVSKGTISTTIPSGNTPDHPIYFMDPVYGGALQGLLDEVIFFKRKITSAEIAVLYGSGSGFAL</sequence>
<proteinExistence type="predicted"/>
<dbReference type="Proteomes" id="UP001156951">
    <property type="component" value="Segment"/>
</dbReference>
<evidence type="ECO:0000313" key="1">
    <source>
        <dbReference type="EMBL" id="UVF62227.1"/>
    </source>
</evidence>
<organism evidence="1 2">
    <name type="scientific">Nitrososphaeria virus YSH_1032793</name>
    <dbReference type="NCBI Taxonomy" id="3071320"/>
    <lineage>
        <taxon>Viruses</taxon>
        <taxon>Duplodnaviria</taxon>
        <taxon>Heunggongvirae</taxon>
        <taxon>Uroviricota</taxon>
        <taxon>Caudoviricetes</taxon>
        <taxon>Juravirales</taxon>
        <taxon>Yanlukaviridae</taxon>
        <taxon>Sweetvirus</taxon>
        <taxon>Sweetvirus yangshanense</taxon>
    </lineage>
</organism>
<dbReference type="EMBL" id="ON649698">
    <property type="protein sequence ID" value="UVF62227.1"/>
    <property type="molecule type" value="Genomic_DNA"/>
</dbReference>
<reference evidence="1 2" key="1">
    <citation type="submission" date="2022-05" db="EMBL/GenBank/DDBJ databases">
        <title>Diverse viruses of marine archaea discovered using metagenomics.</title>
        <authorList>
            <person name="Zhou Y."/>
        </authorList>
    </citation>
    <scope>NUCLEOTIDE SEQUENCE [LARGE SCALE GENOMIC DNA]</scope>
    <source>
        <strain evidence="1">YSH_1032793</strain>
    </source>
</reference>
<dbReference type="Pfam" id="PF13385">
    <property type="entry name" value="Laminin_G_3"/>
    <property type="match status" value="1"/>
</dbReference>
<dbReference type="InterPro" id="IPR013320">
    <property type="entry name" value="ConA-like_dom_sf"/>
</dbReference>
<accession>A0A976UB10</accession>
<dbReference type="Gene3D" id="2.60.120.200">
    <property type="match status" value="1"/>
</dbReference>
<protein>
    <submittedName>
        <fullName evidence="1">LamG domain-containing protein</fullName>
    </submittedName>
</protein>
<evidence type="ECO:0000313" key="2">
    <source>
        <dbReference type="Proteomes" id="UP001156951"/>
    </source>
</evidence>
<keyword evidence="2" id="KW-1185">Reference proteome</keyword>
<name>A0A976UB10_9CAUD</name>
<dbReference type="SUPFAM" id="SSF49899">
    <property type="entry name" value="Concanavalin A-like lectins/glucanases"/>
    <property type="match status" value="1"/>
</dbReference>